<feature type="domain" description="Macro" evidence="1">
    <location>
        <begin position="23"/>
        <end position="131"/>
    </location>
</feature>
<dbReference type="Pfam" id="PF01661">
    <property type="entry name" value="Macro"/>
    <property type="match status" value="1"/>
</dbReference>
<organism evidence="2 3">
    <name type="scientific">Klebsiella phage vB_KpM_FBKp24</name>
    <dbReference type="NCBI Taxonomy" id="2801834"/>
    <lineage>
        <taxon>Viruses</taxon>
        <taxon>Duplodnaviria</taxon>
        <taxon>Heunggongvirae</taxon>
        <taxon>Uroviricota</taxon>
        <taxon>Caudoviricetes</taxon>
        <taxon>Chimalliviridae</taxon>
        <taxon>Maaswegvirus</taxon>
        <taxon>Maaswegvirus Kp24</taxon>
    </lineage>
</organism>
<protein>
    <submittedName>
        <fullName evidence="2">Macro domain containing protein</fullName>
    </submittedName>
</protein>
<dbReference type="Gene3D" id="3.40.220.10">
    <property type="entry name" value="Leucine Aminopeptidase, subunit E, domain 1"/>
    <property type="match status" value="1"/>
</dbReference>
<name>A0A7U0GBK5_9CAUD</name>
<dbReference type="InterPro" id="IPR043472">
    <property type="entry name" value="Macro_dom-like"/>
</dbReference>
<dbReference type="InterPro" id="IPR002589">
    <property type="entry name" value="Macro_dom"/>
</dbReference>
<evidence type="ECO:0000313" key="3">
    <source>
        <dbReference type="Proteomes" id="UP000596381"/>
    </source>
</evidence>
<keyword evidence="3" id="KW-1185">Reference proteome</keyword>
<evidence type="ECO:0000259" key="1">
    <source>
        <dbReference type="Pfam" id="PF01661"/>
    </source>
</evidence>
<dbReference type="GO" id="GO:0140291">
    <property type="term" value="P:peptidyl-glutamate ADP-deribosylation"/>
    <property type="evidence" value="ECO:0007669"/>
    <property type="project" value="TreeGrafter"/>
</dbReference>
<reference evidence="2 3" key="1">
    <citation type="submission" date="2020-12" db="EMBL/GenBank/DDBJ databases">
        <title>Genomic characterization of four novel bacteriophages infecting Klebsiella pneumoniae.</title>
        <authorList>
            <person name="Estrada Bonilla B."/>
            <person name="Costa A.R."/>
            <person name="van Rossum T."/>
            <person name="Hagedoorn S."/>
            <person name="Wallinga H."/>
            <person name="Xiao M."/>
            <person name="Song W."/>
            <person name="Haas P.-J."/>
            <person name="Nobrega F.L."/>
            <person name="Brouns S.J.J."/>
        </authorList>
    </citation>
    <scope>NUCLEOTIDE SEQUENCE [LARGE SCALE GENOMIC DNA]</scope>
</reference>
<accession>A0A7U0GBK5</accession>
<dbReference type="PANTHER" id="PTHR12521">
    <property type="entry name" value="PROTEIN C6ORF130"/>
    <property type="match status" value="1"/>
</dbReference>
<sequence length="148" mass="16724">MAVILLRKGNLFEDEVEDSVKVVTVNCVGVMGTGIALEAKQRHPEVFSKYKEQCGKGYWKPGMCWYTTAKDGTKLLLVATKDHWRYPSRYEWVKSCLEHIAVAIERYGINTLAMSHLGCGNGKLDPVTVRRMTDEVLGVSLVDIHLYF</sequence>
<dbReference type="PANTHER" id="PTHR12521:SF0">
    <property type="entry name" value="ADP-RIBOSE GLYCOHYDROLASE OARD1"/>
    <property type="match status" value="1"/>
</dbReference>
<evidence type="ECO:0000313" key="2">
    <source>
        <dbReference type="EMBL" id="QQV92207.1"/>
    </source>
</evidence>
<proteinExistence type="predicted"/>
<dbReference type="SUPFAM" id="SSF52949">
    <property type="entry name" value="Macro domain-like"/>
    <property type="match status" value="1"/>
</dbReference>
<dbReference type="EMBL" id="MW394391">
    <property type="protein sequence ID" value="QQV92207.1"/>
    <property type="molecule type" value="Genomic_DNA"/>
</dbReference>
<gene>
    <name evidence="2" type="ORF">vBKpMFBKp24_065</name>
</gene>
<dbReference type="InterPro" id="IPR050892">
    <property type="entry name" value="ADP-ribose_metab_enzymes"/>
</dbReference>
<dbReference type="Proteomes" id="UP000596381">
    <property type="component" value="Segment"/>
</dbReference>